<dbReference type="PANTHER" id="PTHR47691">
    <property type="entry name" value="REGULATOR-RELATED"/>
    <property type="match status" value="1"/>
</dbReference>
<dbReference type="SMART" id="SM00028">
    <property type="entry name" value="TPR"/>
    <property type="match status" value="4"/>
</dbReference>
<dbReference type="InterPro" id="IPR036388">
    <property type="entry name" value="WH-like_DNA-bd_sf"/>
</dbReference>
<organism evidence="1 2">
    <name type="scientific">Flexivirga endophytica</name>
    <dbReference type="NCBI Taxonomy" id="1849103"/>
    <lineage>
        <taxon>Bacteria</taxon>
        <taxon>Bacillati</taxon>
        <taxon>Actinomycetota</taxon>
        <taxon>Actinomycetes</taxon>
        <taxon>Micrococcales</taxon>
        <taxon>Dermacoccaceae</taxon>
        <taxon>Flexivirga</taxon>
    </lineage>
</organism>
<name>A0A916TFE0_9MICO</name>
<dbReference type="SUPFAM" id="SSF48452">
    <property type="entry name" value="TPR-like"/>
    <property type="match status" value="2"/>
</dbReference>
<evidence type="ECO:0000313" key="1">
    <source>
        <dbReference type="EMBL" id="GGB42954.1"/>
    </source>
</evidence>
<dbReference type="RefSeq" id="WP_188838585.1">
    <property type="nucleotide sequence ID" value="NZ_BMHI01000006.1"/>
</dbReference>
<keyword evidence="2" id="KW-1185">Reference proteome</keyword>
<dbReference type="Gene3D" id="1.10.10.10">
    <property type="entry name" value="Winged helix-like DNA-binding domain superfamily/Winged helix DNA-binding domain"/>
    <property type="match status" value="1"/>
</dbReference>
<dbReference type="Pfam" id="PF13424">
    <property type="entry name" value="TPR_12"/>
    <property type="match status" value="1"/>
</dbReference>
<proteinExistence type="predicted"/>
<dbReference type="PANTHER" id="PTHR47691:SF3">
    <property type="entry name" value="HTH-TYPE TRANSCRIPTIONAL REGULATOR RV0890C-RELATED"/>
    <property type="match status" value="1"/>
</dbReference>
<comment type="caution">
    <text evidence="1">The sequence shown here is derived from an EMBL/GenBank/DDBJ whole genome shotgun (WGS) entry which is preliminary data.</text>
</comment>
<dbReference type="InterPro" id="IPR011990">
    <property type="entry name" value="TPR-like_helical_dom_sf"/>
</dbReference>
<dbReference type="SUPFAM" id="SSF52540">
    <property type="entry name" value="P-loop containing nucleoside triphosphate hydrolases"/>
    <property type="match status" value="1"/>
</dbReference>
<dbReference type="Proteomes" id="UP000636793">
    <property type="component" value="Unassembled WGS sequence"/>
</dbReference>
<protein>
    <recommendedName>
        <fullName evidence="3">Tetratricopeptide repeat protein</fullName>
    </recommendedName>
</protein>
<gene>
    <name evidence="1" type="ORF">GCM10011492_37360</name>
</gene>
<sequence>MTEERVDRPPTPGVVTSWDDIAAALGSLRDWAGLPSYAQIASRMRAARLERGVPAHEAAIGRVTVYDYFRPGRRRVDVDLVVEIARALGASDQQASVWRQATRRAMSPARALRSAAPDVALPAAPEAYVGRAQELEELLESAGPTFIGGLAGSGKSALALTAAHRMIASGDSTTGLYVDLLGAGPEPADPQSVLRAFLHALGVQPDVDDRAGAFAAALRTRPVVLVLDNAASTEQLVPLLPPDGSARVIVTSRHALPGPWQRSMTVHELDDAEAVELLTHLSARRASTEADRAALADLATLAGALPLALTIVANRLRTHADWELSEHVLAYRERLDLLQSDADLVGALSVSVDALRAAERRCFLLCSLHPGADFSAEACAAMLDVDEPSARREIGRLEERHLVREAVPGRWSMHDLVRAFGERRAIGELSPSHRNRAVERLLHHYLDECVAAVAATKPHAVGDWFWLDEPPTAMQPLEDARRWFDQEYRNVAAAAAWAAEHRPALAVRLAAAASWPLWDRADLDLTTSMHRTALQSAEATGDVPSRALARRLLGLTLVRAARFGDAEPLLAQSAALHHETGDARGEVASLNGQAIVATLTGRYDDALPMLQRIVTFYDDQPMTADNADRLSVALGNLAVAQSRSGNHPEAIELVRRALELAVVHGWTQRELNAQSNLSEMLAEEGRFAEAEIAARRALDLAHSEHDEITEIYALTNLSTAVAGSGRIAEAQQLGEQALQQARAADAPDTLASVLNNRADQLVAANDADTARDLYREALSVASGIGEELEIERARGGLSALDAE</sequence>
<reference evidence="1" key="2">
    <citation type="submission" date="2020-09" db="EMBL/GenBank/DDBJ databases">
        <authorList>
            <person name="Sun Q."/>
            <person name="Zhou Y."/>
        </authorList>
    </citation>
    <scope>NUCLEOTIDE SEQUENCE</scope>
    <source>
        <strain evidence="1">CGMCC 1.15085</strain>
    </source>
</reference>
<reference evidence="1" key="1">
    <citation type="journal article" date="2014" name="Int. J. Syst. Evol. Microbiol.">
        <title>Complete genome sequence of Corynebacterium casei LMG S-19264T (=DSM 44701T), isolated from a smear-ripened cheese.</title>
        <authorList>
            <consortium name="US DOE Joint Genome Institute (JGI-PGF)"/>
            <person name="Walter F."/>
            <person name="Albersmeier A."/>
            <person name="Kalinowski J."/>
            <person name="Ruckert C."/>
        </authorList>
    </citation>
    <scope>NUCLEOTIDE SEQUENCE</scope>
    <source>
        <strain evidence="1">CGMCC 1.15085</strain>
    </source>
</reference>
<accession>A0A916TFE0</accession>
<evidence type="ECO:0008006" key="3">
    <source>
        <dbReference type="Google" id="ProtNLM"/>
    </source>
</evidence>
<dbReference type="AlphaFoldDB" id="A0A916TFE0"/>
<evidence type="ECO:0000313" key="2">
    <source>
        <dbReference type="Proteomes" id="UP000636793"/>
    </source>
</evidence>
<dbReference type="InterPro" id="IPR019734">
    <property type="entry name" value="TPR_rpt"/>
</dbReference>
<dbReference type="Gene3D" id="3.40.50.300">
    <property type="entry name" value="P-loop containing nucleotide triphosphate hydrolases"/>
    <property type="match status" value="1"/>
</dbReference>
<dbReference type="PRINTS" id="PR00364">
    <property type="entry name" value="DISEASERSIST"/>
</dbReference>
<dbReference type="Gene3D" id="1.25.40.10">
    <property type="entry name" value="Tetratricopeptide repeat domain"/>
    <property type="match status" value="2"/>
</dbReference>
<dbReference type="EMBL" id="BMHI01000006">
    <property type="protein sequence ID" value="GGB42954.1"/>
    <property type="molecule type" value="Genomic_DNA"/>
</dbReference>
<dbReference type="InterPro" id="IPR027417">
    <property type="entry name" value="P-loop_NTPase"/>
</dbReference>